<gene>
    <name evidence="1" type="ORF">ARMGADRAFT_1072620</name>
</gene>
<name>A0A2H3EMJ7_ARMGA</name>
<dbReference type="AlphaFoldDB" id="A0A2H3EMJ7"/>
<dbReference type="EMBL" id="KZ293646">
    <property type="protein sequence ID" value="PBL00247.1"/>
    <property type="molecule type" value="Genomic_DNA"/>
</dbReference>
<dbReference type="Proteomes" id="UP000217790">
    <property type="component" value="Unassembled WGS sequence"/>
</dbReference>
<keyword evidence="2" id="KW-1185">Reference proteome</keyword>
<dbReference type="InParanoid" id="A0A2H3EMJ7"/>
<proteinExistence type="predicted"/>
<evidence type="ECO:0000313" key="1">
    <source>
        <dbReference type="EMBL" id="PBL00247.1"/>
    </source>
</evidence>
<dbReference type="OrthoDB" id="3009558at2759"/>
<evidence type="ECO:0000313" key="2">
    <source>
        <dbReference type="Proteomes" id="UP000217790"/>
    </source>
</evidence>
<dbReference type="STRING" id="47427.A0A2H3EMJ7"/>
<sequence length="118" mass="13532">MYKDWILVRRLPEEADKINQRIVENIQQVTEENQEYIRSYHPAVKEAGFVFVYFNPSSLSKSVWIVHPASARKNTFLLDKLSVAGLGEVFRIHIAAPSNGKHTQSALELQPLLGHYEI</sequence>
<organism evidence="1 2">
    <name type="scientific">Armillaria gallica</name>
    <name type="common">Bulbous honey fungus</name>
    <name type="synonym">Armillaria bulbosa</name>
    <dbReference type="NCBI Taxonomy" id="47427"/>
    <lineage>
        <taxon>Eukaryota</taxon>
        <taxon>Fungi</taxon>
        <taxon>Dikarya</taxon>
        <taxon>Basidiomycota</taxon>
        <taxon>Agaricomycotina</taxon>
        <taxon>Agaricomycetes</taxon>
        <taxon>Agaricomycetidae</taxon>
        <taxon>Agaricales</taxon>
        <taxon>Marasmiineae</taxon>
        <taxon>Physalacriaceae</taxon>
        <taxon>Armillaria</taxon>
    </lineage>
</organism>
<reference evidence="2" key="1">
    <citation type="journal article" date="2017" name="Nat. Ecol. Evol.">
        <title>Genome expansion and lineage-specific genetic innovations in the forest pathogenic fungi Armillaria.</title>
        <authorList>
            <person name="Sipos G."/>
            <person name="Prasanna A.N."/>
            <person name="Walter M.C."/>
            <person name="O'Connor E."/>
            <person name="Balint B."/>
            <person name="Krizsan K."/>
            <person name="Kiss B."/>
            <person name="Hess J."/>
            <person name="Varga T."/>
            <person name="Slot J."/>
            <person name="Riley R."/>
            <person name="Boka B."/>
            <person name="Rigling D."/>
            <person name="Barry K."/>
            <person name="Lee J."/>
            <person name="Mihaltcheva S."/>
            <person name="LaButti K."/>
            <person name="Lipzen A."/>
            <person name="Waldron R."/>
            <person name="Moloney N.M."/>
            <person name="Sperisen C."/>
            <person name="Kredics L."/>
            <person name="Vagvoelgyi C."/>
            <person name="Patrignani A."/>
            <person name="Fitzpatrick D."/>
            <person name="Nagy I."/>
            <person name="Doyle S."/>
            <person name="Anderson J.B."/>
            <person name="Grigoriev I.V."/>
            <person name="Gueldener U."/>
            <person name="Muensterkoetter M."/>
            <person name="Nagy L.G."/>
        </authorList>
    </citation>
    <scope>NUCLEOTIDE SEQUENCE [LARGE SCALE GENOMIC DNA]</scope>
    <source>
        <strain evidence="2">Ar21-2</strain>
    </source>
</reference>
<protein>
    <submittedName>
        <fullName evidence="1">Uncharacterized protein</fullName>
    </submittedName>
</protein>
<accession>A0A2H3EMJ7</accession>